<dbReference type="GO" id="GO:0006357">
    <property type="term" value="P:regulation of transcription by RNA polymerase II"/>
    <property type="evidence" value="ECO:0007669"/>
    <property type="project" value="TreeGrafter"/>
</dbReference>
<dbReference type="SUPFAM" id="SSF57667">
    <property type="entry name" value="beta-beta-alpha zinc fingers"/>
    <property type="match status" value="1"/>
</dbReference>
<dbReference type="InterPro" id="IPR036236">
    <property type="entry name" value="Znf_C2H2_sf"/>
</dbReference>
<evidence type="ECO:0000256" key="10">
    <source>
        <dbReference type="PROSITE-ProRule" id="PRU00042"/>
    </source>
</evidence>
<reference evidence="13" key="2">
    <citation type="journal article" date="2015" name="J. Proteomics">
        <title>Sexual differences in the sialomes of the zebra tick, Rhipicephalus pulchellus.</title>
        <authorList>
            <person name="Tan A.W."/>
            <person name="Francischetti I.M."/>
            <person name="Slovak M."/>
            <person name="Kini R.M."/>
            <person name="Ribeiro J.M."/>
        </authorList>
    </citation>
    <scope>NUCLEOTIDE SEQUENCE</scope>
    <source>
        <tissue evidence="13">Salivary gland</tissue>
    </source>
</reference>
<evidence type="ECO:0000256" key="8">
    <source>
        <dbReference type="ARBA" id="ARBA00023163"/>
    </source>
</evidence>
<dbReference type="FunFam" id="3.30.160.60:FF:000325">
    <property type="entry name" value="ZFP90 zinc finger protein"/>
    <property type="match status" value="1"/>
</dbReference>
<dbReference type="InterPro" id="IPR013087">
    <property type="entry name" value="Znf_C2H2_type"/>
</dbReference>
<evidence type="ECO:0000256" key="1">
    <source>
        <dbReference type="ARBA" id="ARBA00004123"/>
    </source>
</evidence>
<dbReference type="Pfam" id="PF23611">
    <property type="entry name" value="zf-C2H2_16"/>
    <property type="match status" value="1"/>
</dbReference>
<dbReference type="EMBL" id="GACK01001541">
    <property type="protein sequence ID" value="JAA63493.1"/>
    <property type="molecule type" value="mRNA"/>
</dbReference>
<evidence type="ECO:0000256" key="4">
    <source>
        <dbReference type="ARBA" id="ARBA00022771"/>
    </source>
</evidence>
<dbReference type="AlphaFoldDB" id="L7MJN7"/>
<evidence type="ECO:0000256" key="6">
    <source>
        <dbReference type="ARBA" id="ARBA00023015"/>
    </source>
</evidence>
<dbReference type="InterPro" id="IPR056438">
    <property type="entry name" value="Znf-C2H2_CTCF"/>
</dbReference>
<dbReference type="GO" id="GO:0000978">
    <property type="term" value="F:RNA polymerase II cis-regulatory region sequence-specific DNA binding"/>
    <property type="evidence" value="ECO:0007669"/>
    <property type="project" value="TreeGrafter"/>
</dbReference>
<evidence type="ECO:0000256" key="7">
    <source>
        <dbReference type="ARBA" id="ARBA00023125"/>
    </source>
</evidence>
<keyword evidence="6" id="KW-0805">Transcription regulation</keyword>
<proteinExistence type="evidence at transcript level"/>
<keyword evidence="3" id="KW-0677">Repeat</keyword>
<keyword evidence="8" id="KW-0804">Transcription</keyword>
<name>L7MJN7_RHIPC</name>
<dbReference type="GO" id="GO:0005634">
    <property type="term" value="C:nucleus"/>
    <property type="evidence" value="ECO:0007669"/>
    <property type="project" value="UniProtKB-SubCell"/>
</dbReference>
<reference evidence="13" key="1">
    <citation type="submission" date="2012-11" db="EMBL/GenBank/DDBJ databases">
        <authorList>
            <person name="Lucero-Rivera Y.E."/>
            <person name="Tovar-Ramirez D."/>
        </authorList>
    </citation>
    <scope>NUCLEOTIDE SEQUENCE</scope>
    <source>
        <tissue evidence="13">Salivary gland</tissue>
    </source>
</reference>
<evidence type="ECO:0000256" key="3">
    <source>
        <dbReference type="ARBA" id="ARBA00022737"/>
    </source>
</evidence>
<sequence length="168" mass="19224">RPLHFSLNLLCGSVRACVTLCGDNFHFLRCQASSRTCIMNYKFIFTTAIHPSPAPRLTVKPPSPLLPFVIAGRSLLARGMRHMPLVPRMTLPHQRLVAATRHQQLPTHRFQCTYCSYSTNYQTNLNNHVRVHTGERPFICQHCSRSFSRNEHLKKHRCRAAEANSFAT</sequence>
<dbReference type="GO" id="GO:0008270">
    <property type="term" value="F:zinc ion binding"/>
    <property type="evidence" value="ECO:0007669"/>
    <property type="project" value="UniProtKB-KW"/>
</dbReference>
<keyword evidence="2" id="KW-0479">Metal-binding</keyword>
<evidence type="ECO:0000256" key="5">
    <source>
        <dbReference type="ARBA" id="ARBA00022833"/>
    </source>
</evidence>
<dbReference type="PANTHER" id="PTHR24404">
    <property type="entry name" value="ZINC FINGER PROTEIN"/>
    <property type="match status" value="1"/>
</dbReference>
<evidence type="ECO:0000256" key="2">
    <source>
        <dbReference type="ARBA" id="ARBA00022723"/>
    </source>
</evidence>
<feature type="signal peptide" evidence="11">
    <location>
        <begin position="1"/>
        <end position="16"/>
    </location>
</feature>
<dbReference type="PROSITE" id="PS50157">
    <property type="entry name" value="ZINC_FINGER_C2H2_2"/>
    <property type="match status" value="2"/>
</dbReference>
<dbReference type="Gene3D" id="3.30.160.60">
    <property type="entry name" value="Classic Zinc Finger"/>
    <property type="match status" value="2"/>
</dbReference>
<feature type="chain" id="PRO_5003981859" description="C2H2-type domain-containing protein" evidence="11">
    <location>
        <begin position="17"/>
        <end position="168"/>
    </location>
</feature>
<dbReference type="PANTHER" id="PTHR24404:SF110">
    <property type="entry name" value="C2H2-TYPE DOMAIN-CONTAINING PROTEIN"/>
    <property type="match status" value="1"/>
</dbReference>
<keyword evidence="9" id="KW-0539">Nucleus</keyword>
<keyword evidence="7" id="KW-0238">DNA-binding</keyword>
<evidence type="ECO:0000256" key="11">
    <source>
        <dbReference type="SAM" id="SignalP"/>
    </source>
</evidence>
<evidence type="ECO:0000256" key="9">
    <source>
        <dbReference type="ARBA" id="ARBA00023242"/>
    </source>
</evidence>
<dbReference type="SMART" id="SM00355">
    <property type="entry name" value="ZnF_C2H2"/>
    <property type="match status" value="2"/>
</dbReference>
<dbReference type="FunFam" id="3.30.160.60:FF:000624">
    <property type="entry name" value="zinc finger protein 697"/>
    <property type="match status" value="1"/>
</dbReference>
<evidence type="ECO:0000313" key="13">
    <source>
        <dbReference type="EMBL" id="JAA63493.1"/>
    </source>
</evidence>
<protein>
    <recommendedName>
        <fullName evidence="12">C2H2-type domain-containing protein</fullName>
    </recommendedName>
</protein>
<keyword evidence="5" id="KW-0862">Zinc</keyword>
<dbReference type="GO" id="GO:0003700">
    <property type="term" value="F:DNA-binding transcription factor activity"/>
    <property type="evidence" value="ECO:0007669"/>
    <property type="project" value="TreeGrafter"/>
</dbReference>
<dbReference type="InterPro" id="IPR050589">
    <property type="entry name" value="Ikaros_C2H2-ZF"/>
</dbReference>
<feature type="non-terminal residue" evidence="13">
    <location>
        <position position="1"/>
    </location>
</feature>
<organism evidence="13">
    <name type="scientific">Rhipicephalus pulchellus</name>
    <name type="common">Yellow backed tick</name>
    <name type="synonym">Dermacentor pulchellus</name>
    <dbReference type="NCBI Taxonomy" id="72859"/>
    <lineage>
        <taxon>Eukaryota</taxon>
        <taxon>Metazoa</taxon>
        <taxon>Ecdysozoa</taxon>
        <taxon>Arthropoda</taxon>
        <taxon>Chelicerata</taxon>
        <taxon>Arachnida</taxon>
        <taxon>Acari</taxon>
        <taxon>Parasitiformes</taxon>
        <taxon>Ixodida</taxon>
        <taxon>Ixodoidea</taxon>
        <taxon>Ixodidae</taxon>
        <taxon>Rhipicephalinae</taxon>
        <taxon>Rhipicephalus</taxon>
        <taxon>Rhipicephalus</taxon>
    </lineage>
</organism>
<feature type="domain" description="C2H2-type" evidence="12">
    <location>
        <begin position="138"/>
        <end position="157"/>
    </location>
</feature>
<keyword evidence="4 10" id="KW-0863">Zinc-finger</keyword>
<comment type="subcellular location">
    <subcellularLocation>
        <location evidence="1">Nucleus</location>
    </subcellularLocation>
</comment>
<evidence type="ECO:0000259" key="12">
    <source>
        <dbReference type="PROSITE" id="PS50157"/>
    </source>
</evidence>
<keyword evidence="11" id="KW-0732">Signal</keyword>
<feature type="domain" description="C2H2-type" evidence="12">
    <location>
        <begin position="110"/>
        <end position="137"/>
    </location>
</feature>
<dbReference type="Pfam" id="PF00096">
    <property type="entry name" value="zf-C2H2"/>
    <property type="match status" value="1"/>
</dbReference>
<accession>L7MJN7</accession>